<feature type="binding site" evidence="9">
    <location>
        <position position="276"/>
    </location>
    <ligand>
        <name>Ca(2+)</name>
        <dbReference type="ChEBI" id="CHEBI:29108"/>
        <label>2</label>
    </ligand>
</feature>
<dbReference type="GO" id="GO:0000302">
    <property type="term" value="P:response to reactive oxygen species"/>
    <property type="evidence" value="ECO:0007669"/>
    <property type="project" value="TreeGrafter"/>
</dbReference>
<comment type="cofactor">
    <cofactor evidence="9 12">
        <name>Ca(2+)</name>
        <dbReference type="ChEBI" id="CHEBI:29108"/>
    </cofactor>
    <text evidence="9 12">Binds 2 calcium ions per subunit.</text>
</comment>
<feature type="binding site" evidence="9">
    <location>
        <position position="145"/>
    </location>
    <ligand>
        <name>Ca(2+)</name>
        <dbReference type="ChEBI" id="CHEBI:29108"/>
        <label>1</label>
    </ligand>
</feature>
<evidence type="ECO:0000256" key="3">
    <source>
        <dbReference type="ARBA" id="ARBA00022617"/>
    </source>
</evidence>
<evidence type="ECO:0000256" key="9">
    <source>
        <dbReference type="PIRSR" id="PIRSR601621-2"/>
    </source>
</evidence>
<proteinExistence type="inferred from homology"/>
<feature type="binding site" evidence="9">
    <location>
        <position position="149"/>
    </location>
    <ligand>
        <name>Ca(2+)</name>
        <dbReference type="ChEBI" id="CHEBI:29108"/>
        <label>1</label>
    </ligand>
</feature>
<dbReference type="InterPro" id="IPR010255">
    <property type="entry name" value="Haem_peroxidase_sf"/>
</dbReference>
<feature type="binding site" evidence="9">
    <location>
        <position position="132"/>
    </location>
    <ligand>
        <name>Ca(2+)</name>
        <dbReference type="ChEBI" id="CHEBI:29108"/>
        <label>1</label>
    </ligand>
</feature>
<gene>
    <name evidence="14" type="ORF">LEL_06719</name>
</gene>
<dbReference type="GO" id="GO:0004601">
    <property type="term" value="F:peroxidase activity"/>
    <property type="evidence" value="ECO:0007669"/>
    <property type="project" value="UniProtKB-KW"/>
</dbReference>
<comment type="caution">
    <text evidence="14">The sequence shown here is derived from an EMBL/GenBank/DDBJ whole genome shotgun (WGS) entry which is preliminary data.</text>
</comment>
<feature type="disulfide bond" evidence="11">
    <location>
        <begin position="118"/>
        <end position="201"/>
    </location>
</feature>
<feature type="site" description="Transition state stabilizer" evidence="10">
    <location>
        <position position="127"/>
    </location>
</feature>
<feature type="disulfide bond" evidence="11">
    <location>
        <begin position="97"/>
        <end position="354"/>
    </location>
</feature>
<keyword evidence="5 12" id="KW-0560">Oxidoreductase</keyword>
<dbReference type="Pfam" id="PF00141">
    <property type="entry name" value="peroxidase"/>
    <property type="match status" value="1"/>
</dbReference>
<feature type="binding site" evidence="9">
    <location>
        <position position="281"/>
    </location>
    <ligand>
        <name>Ca(2+)</name>
        <dbReference type="ChEBI" id="CHEBI:29108"/>
        <label>2</label>
    </ligand>
</feature>
<dbReference type="InterPro" id="IPR044831">
    <property type="entry name" value="Ccp1-like"/>
</dbReference>
<feature type="domain" description="Plant heme peroxidase family profile" evidence="13">
    <location>
        <begin position="184"/>
        <end position="363"/>
    </location>
</feature>
<keyword evidence="7" id="KW-0325">Glycoprotein</keyword>
<dbReference type="GO" id="GO:0034599">
    <property type="term" value="P:cellular response to oxidative stress"/>
    <property type="evidence" value="ECO:0007669"/>
    <property type="project" value="InterPro"/>
</dbReference>
<dbReference type="InterPro" id="IPR019794">
    <property type="entry name" value="Peroxidases_AS"/>
</dbReference>
<keyword evidence="2 12" id="KW-0575">Peroxidase</keyword>
<feature type="binding site" evidence="9">
    <location>
        <position position="257"/>
    </location>
    <ligand>
        <name>Ca(2+)</name>
        <dbReference type="ChEBI" id="CHEBI:29108"/>
        <label>2</label>
    </ligand>
</feature>
<dbReference type="PROSITE" id="PS50873">
    <property type="entry name" value="PEROXIDASE_4"/>
    <property type="match status" value="1"/>
</dbReference>
<dbReference type="AlphaFoldDB" id="A0A162ITL5"/>
<evidence type="ECO:0000256" key="8">
    <source>
        <dbReference type="PIRSR" id="PIRSR601621-1"/>
    </source>
</evidence>
<name>A0A162ITL5_CORDF</name>
<dbReference type="Gene3D" id="1.10.420.10">
    <property type="entry name" value="Peroxidase, domain 2"/>
    <property type="match status" value="1"/>
</dbReference>
<evidence type="ECO:0000313" key="14">
    <source>
        <dbReference type="EMBL" id="OAA77035.1"/>
    </source>
</evidence>
<evidence type="ECO:0000256" key="6">
    <source>
        <dbReference type="ARBA" id="ARBA00023004"/>
    </source>
</evidence>
<keyword evidence="15" id="KW-1185">Reference proteome</keyword>
<keyword evidence="3 9" id="KW-0349">Heme</keyword>
<evidence type="ECO:0000256" key="12">
    <source>
        <dbReference type="RuleBase" id="RU363051"/>
    </source>
</evidence>
<evidence type="ECO:0000256" key="1">
    <source>
        <dbReference type="ARBA" id="ARBA00006089"/>
    </source>
</evidence>
<dbReference type="PRINTS" id="PR00462">
    <property type="entry name" value="LIGNINASE"/>
</dbReference>
<evidence type="ECO:0000256" key="7">
    <source>
        <dbReference type="ARBA" id="ARBA00023180"/>
    </source>
</evidence>
<dbReference type="STRING" id="1081108.A0A162ITL5"/>
<dbReference type="InterPro" id="IPR001621">
    <property type="entry name" value="Ligninase"/>
</dbReference>
<dbReference type="EC" id="1.11.1.-" evidence="12"/>
<protein>
    <recommendedName>
        <fullName evidence="12">Peroxidase</fullName>
        <ecNumber evidence="12">1.11.1.-</ecNumber>
    </recommendedName>
</protein>
<dbReference type="GO" id="GO:0020037">
    <property type="term" value="F:heme binding"/>
    <property type="evidence" value="ECO:0007669"/>
    <property type="project" value="UniProtKB-UniRule"/>
</dbReference>
<dbReference type="GO" id="GO:0046872">
    <property type="term" value="F:metal ion binding"/>
    <property type="evidence" value="ECO:0007669"/>
    <property type="project" value="UniProtKB-UniRule"/>
</dbReference>
<evidence type="ECO:0000256" key="4">
    <source>
        <dbReference type="ARBA" id="ARBA00022723"/>
    </source>
</evidence>
<evidence type="ECO:0000313" key="15">
    <source>
        <dbReference type="Proteomes" id="UP000076881"/>
    </source>
</evidence>
<keyword evidence="11" id="KW-1015">Disulfide bond</keyword>
<dbReference type="Proteomes" id="UP000076881">
    <property type="component" value="Unassembled WGS sequence"/>
</dbReference>
<feature type="active site" description="Proton acceptor" evidence="8">
    <location>
        <position position="131"/>
    </location>
</feature>
<dbReference type="SUPFAM" id="SSF48113">
    <property type="entry name" value="Heme-dependent peroxidases"/>
    <property type="match status" value="1"/>
</dbReference>
<reference evidence="14 15" key="1">
    <citation type="journal article" date="2016" name="Genome Biol. Evol.">
        <title>Divergent and convergent evolution of fungal pathogenicity.</title>
        <authorList>
            <person name="Shang Y."/>
            <person name="Xiao G."/>
            <person name="Zheng P."/>
            <person name="Cen K."/>
            <person name="Zhan S."/>
            <person name="Wang C."/>
        </authorList>
    </citation>
    <scope>NUCLEOTIDE SEQUENCE [LARGE SCALE GENOMIC DNA]</scope>
    <source>
        <strain evidence="14 15">RCEF 1005</strain>
    </source>
</reference>
<dbReference type="OrthoDB" id="4868616at2759"/>
<dbReference type="PROSITE" id="PS00436">
    <property type="entry name" value="PEROXIDASE_2"/>
    <property type="match status" value="1"/>
</dbReference>
<keyword evidence="9 12" id="KW-0106">Calcium</keyword>
<dbReference type="EMBL" id="AZHF01000004">
    <property type="protein sequence ID" value="OAA77035.1"/>
    <property type="molecule type" value="Genomic_DNA"/>
</dbReference>
<evidence type="ECO:0000256" key="2">
    <source>
        <dbReference type="ARBA" id="ARBA00022559"/>
    </source>
</evidence>
<evidence type="ECO:0000256" key="5">
    <source>
        <dbReference type="ARBA" id="ARBA00023002"/>
    </source>
</evidence>
<organism evidence="14 15">
    <name type="scientific">Akanthomyces lecanii RCEF 1005</name>
    <dbReference type="NCBI Taxonomy" id="1081108"/>
    <lineage>
        <taxon>Eukaryota</taxon>
        <taxon>Fungi</taxon>
        <taxon>Dikarya</taxon>
        <taxon>Ascomycota</taxon>
        <taxon>Pezizomycotina</taxon>
        <taxon>Sordariomycetes</taxon>
        <taxon>Hypocreomycetidae</taxon>
        <taxon>Hypocreales</taxon>
        <taxon>Cordycipitaceae</taxon>
        <taxon>Akanthomyces</taxon>
        <taxon>Cordyceps confragosa</taxon>
    </lineage>
</organism>
<accession>A0A162ITL5</accession>
<dbReference type="GO" id="GO:0042744">
    <property type="term" value="P:hydrogen peroxide catabolic process"/>
    <property type="evidence" value="ECO:0007669"/>
    <property type="project" value="TreeGrafter"/>
</dbReference>
<feature type="binding site" evidence="9">
    <location>
        <position position="274"/>
    </location>
    <ligand>
        <name>Ca(2+)</name>
        <dbReference type="ChEBI" id="CHEBI:29108"/>
        <label>2</label>
    </ligand>
</feature>
<dbReference type="PRINTS" id="PR00458">
    <property type="entry name" value="PEROXIDASE"/>
</dbReference>
<evidence type="ECO:0000259" key="13">
    <source>
        <dbReference type="PROSITE" id="PS50873"/>
    </source>
</evidence>
<sequence length="398" mass="42716">MKVSTANVAAVVMAVRAVVSYPGIKDTIGQISSQAAASPSSEPELIGDLVHLSEHSLTPTGRAIKHILLGQLSPQSLVSTYDAVPMKDSPACAADTCCIWKHIADELSAAMVGTAGRCNKLARGAVRLGFHDAGGWSRRTGLGGGADGSILLAKECEERRENGGLEGICAQMRVWWAKYKSYGISLADLIQMGATVGTVVCPQGPRIRSFVGRQDNATPAPHGNLPSAFASADSLLRMFADKTISAQDLVALLGAHTASQQTTIDRNRTGAPQDTTPGVWDTVYFRETTAERCPQQIVRFVSDRNLATDPRTNAYFGMYAGKLTGQMRWNEDYARAYVRLSLLGVYNINDLTECTKVLPGFTGWRFENPDEEQMVRFANGELGGYADAALEAGDLIPG</sequence>
<dbReference type="Gene3D" id="1.10.520.10">
    <property type="match status" value="1"/>
</dbReference>
<comment type="cofactor">
    <cofactor evidence="9">
        <name>heme b</name>
        <dbReference type="ChEBI" id="CHEBI:60344"/>
    </cofactor>
    <text evidence="9">Binds 1 heme b (iron(II)-protoporphyrin IX) group per subunit.</text>
</comment>
<dbReference type="PANTHER" id="PTHR31356">
    <property type="entry name" value="THYLAKOID LUMENAL 29 KDA PROTEIN, CHLOROPLASTIC-RELATED"/>
    <property type="match status" value="1"/>
</dbReference>
<comment type="similarity">
    <text evidence="1 12">Belongs to the peroxidase family. Ligninase subfamily.</text>
</comment>
<evidence type="ECO:0000256" key="11">
    <source>
        <dbReference type="PIRSR" id="PIRSR601621-4"/>
    </source>
</evidence>
<keyword evidence="6 9" id="KW-0408">Iron</keyword>
<dbReference type="InterPro" id="IPR002016">
    <property type="entry name" value="Haem_peroxidase"/>
</dbReference>
<evidence type="ECO:0000256" key="10">
    <source>
        <dbReference type="PIRSR" id="PIRSR601621-3"/>
    </source>
</evidence>
<dbReference type="PANTHER" id="PTHR31356:SF66">
    <property type="entry name" value="CATALASE-PEROXIDASE"/>
    <property type="match status" value="1"/>
</dbReference>
<feature type="binding site" description="axial binding residue" evidence="9">
    <location>
        <position position="256"/>
    </location>
    <ligand>
        <name>heme b</name>
        <dbReference type="ChEBI" id="CHEBI:60344"/>
    </ligand>
    <ligandPart>
        <name>Fe</name>
        <dbReference type="ChEBI" id="CHEBI:18248"/>
    </ligandPart>
</feature>
<feature type="binding site" evidence="9">
    <location>
        <position position="147"/>
    </location>
    <ligand>
        <name>Ca(2+)</name>
        <dbReference type="ChEBI" id="CHEBI:29108"/>
        <label>1</label>
    </ligand>
</feature>
<keyword evidence="4 9" id="KW-0479">Metal-binding</keyword>